<evidence type="ECO:0000313" key="6">
    <source>
        <dbReference type="EMBL" id="ALS00965.1"/>
    </source>
</evidence>
<dbReference type="PANTHER" id="PTHR30514">
    <property type="entry name" value="GLUCOKINASE"/>
    <property type="match status" value="1"/>
</dbReference>
<feature type="domain" description="HTH rpiR-type" evidence="4">
    <location>
        <begin position="3"/>
        <end position="76"/>
    </location>
</feature>
<dbReference type="InterPro" id="IPR036388">
    <property type="entry name" value="WH-like_DNA-bd_sf"/>
</dbReference>
<evidence type="ECO:0000313" key="9">
    <source>
        <dbReference type="Proteomes" id="UP000183039"/>
    </source>
</evidence>
<dbReference type="Proteomes" id="UP000183039">
    <property type="component" value="Unassembled WGS sequence"/>
</dbReference>
<sequence>MESYIELIIQANEKKFTDVERVIAQYFLAGNKELGIQELAKELSVSNSSITRFCKKIGLANYKELIYLYKYSSKGSKKQADSSIGYVNLNYSLLLNDIIEKLDKDEVKKAALMIDGGRLIHYWGTGYNAFCGEDFQFKFSRLGKIVNVIKDEHSIVMMAHGVQQGDLVVLSSISGDNEAVQEAVRIVSEKNAKVIVITANEKSPYKEFSEAFCLTSSMGKKDMGGISPQIPVLTVIDILYTEILAMYHEDTIRSWIKSEVILKGK</sequence>
<dbReference type="InterPro" id="IPR001347">
    <property type="entry name" value="SIS_dom"/>
</dbReference>
<dbReference type="PROSITE" id="PS51071">
    <property type="entry name" value="HTH_RPIR"/>
    <property type="match status" value="1"/>
</dbReference>
<dbReference type="KEGG" id="ess:ATZ33_06155"/>
<dbReference type="PROSITE" id="PS51464">
    <property type="entry name" value="SIS"/>
    <property type="match status" value="1"/>
</dbReference>
<keyword evidence="1" id="KW-0805">Transcription regulation</keyword>
<dbReference type="Proteomes" id="UP000065511">
    <property type="component" value="Chromosome"/>
</dbReference>
<keyword evidence="2 6" id="KW-0238">DNA-binding</keyword>
<dbReference type="RefSeq" id="WP_071878544.1">
    <property type="nucleotide sequence ID" value="NZ_JXLC01000021.1"/>
</dbReference>
<dbReference type="SUPFAM" id="SSF53697">
    <property type="entry name" value="SIS domain"/>
    <property type="match status" value="1"/>
</dbReference>
<dbReference type="InterPro" id="IPR035472">
    <property type="entry name" value="RpiR-like_SIS"/>
</dbReference>
<keyword evidence="8" id="KW-1185">Reference proteome</keyword>
<proteinExistence type="predicted"/>
<evidence type="ECO:0000256" key="3">
    <source>
        <dbReference type="ARBA" id="ARBA00023163"/>
    </source>
</evidence>
<dbReference type="EMBL" id="CP013614">
    <property type="protein sequence ID" value="ALS00965.1"/>
    <property type="molecule type" value="Genomic_DNA"/>
</dbReference>
<reference evidence="6 8" key="2">
    <citation type="submission" date="2015-12" db="EMBL/GenBank/DDBJ databases">
        <authorList>
            <person name="Lauer A."/>
            <person name="Humrighouse B."/>
            <person name="Loparev V."/>
            <person name="Shewmaker P.L."/>
            <person name="Whitney A.M."/>
            <person name="McLaughlin R.W."/>
        </authorList>
    </citation>
    <scope>NUCLEOTIDE SEQUENCE [LARGE SCALE GENOMIC DNA]</scope>
    <source>
        <strain evidence="6 8">LMG 23085</strain>
    </source>
</reference>
<dbReference type="GO" id="GO:1901135">
    <property type="term" value="P:carbohydrate derivative metabolic process"/>
    <property type="evidence" value="ECO:0007669"/>
    <property type="project" value="InterPro"/>
</dbReference>
<name>A0A0S3K9P8_9ENTE</name>
<dbReference type="SUPFAM" id="SSF46689">
    <property type="entry name" value="Homeodomain-like"/>
    <property type="match status" value="1"/>
</dbReference>
<organism evidence="7 9">
    <name type="scientific">Enterococcus silesiacus</name>
    <dbReference type="NCBI Taxonomy" id="332949"/>
    <lineage>
        <taxon>Bacteria</taxon>
        <taxon>Bacillati</taxon>
        <taxon>Bacillota</taxon>
        <taxon>Bacilli</taxon>
        <taxon>Lactobacillales</taxon>
        <taxon>Enterococcaceae</taxon>
        <taxon>Enterococcus</taxon>
    </lineage>
</organism>
<dbReference type="EMBL" id="JXLC01000021">
    <property type="protein sequence ID" value="OJG89964.1"/>
    <property type="molecule type" value="Genomic_DNA"/>
</dbReference>
<evidence type="ECO:0000313" key="7">
    <source>
        <dbReference type="EMBL" id="OJG89964.1"/>
    </source>
</evidence>
<protein>
    <submittedName>
        <fullName evidence="6">DNA-binding protein</fullName>
    </submittedName>
</protein>
<dbReference type="InterPro" id="IPR047640">
    <property type="entry name" value="RpiR-like"/>
</dbReference>
<dbReference type="InterPro" id="IPR046348">
    <property type="entry name" value="SIS_dom_sf"/>
</dbReference>
<dbReference type="InterPro" id="IPR009057">
    <property type="entry name" value="Homeodomain-like_sf"/>
</dbReference>
<evidence type="ECO:0000259" key="5">
    <source>
        <dbReference type="PROSITE" id="PS51464"/>
    </source>
</evidence>
<dbReference type="OrthoDB" id="3684496at2"/>
<dbReference type="Gene3D" id="1.10.10.10">
    <property type="entry name" value="Winged helix-like DNA-binding domain superfamily/Winged helix DNA-binding domain"/>
    <property type="match status" value="1"/>
</dbReference>
<gene>
    <name evidence="6" type="ORF">ATZ33_06155</name>
    <name evidence="7" type="ORF">RV15_GL001530</name>
</gene>
<dbReference type="GO" id="GO:0003700">
    <property type="term" value="F:DNA-binding transcription factor activity"/>
    <property type="evidence" value="ECO:0007669"/>
    <property type="project" value="InterPro"/>
</dbReference>
<keyword evidence="3" id="KW-0804">Transcription</keyword>
<dbReference type="Pfam" id="PF01380">
    <property type="entry name" value="SIS"/>
    <property type="match status" value="1"/>
</dbReference>
<dbReference type="GO" id="GO:0097367">
    <property type="term" value="F:carbohydrate derivative binding"/>
    <property type="evidence" value="ECO:0007669"/>
    <property type="project" value="InterPro"/>
</dbReference>
<evidence type="ECO:0000256" key="2">
    <source>
        <dbReference type="ARBA" id="ARBA00023125"/>
    </source>
</evidence>
<dbReference type="Gene3D" id="3.40.50.10490">
    <property type="entry name" value="Glucose-6-phosphate isomerase like protein, domain 1"/>
    <property type="match status" value="1"/>
</dbReference>
<accession>A0A0S3K9P8</accession>
<feature type="domain" description="SIS" evidence="5">
    <location>
        <begin position="110"/>
        <end position="249"/>
    </location>
</feature>
<dbReference type="AlphaFoldDB" id="A0A0S3K9P8"/>
<reference evidence="7 9" key="1">
    <citation type="submission" date="2014-12" db="EMBL/GenBank/DDBJ databases">
        <title>Draft genome sequences of 29 type strains of Enterococci.</title>
        <authorList>
            <person name="Zhong Z."/>
            <person name="Sun Z."/>
            <person name="Liu W."/>
            <person name="Zhang W."/>
            <person name="Zhang H."/>
        </authorList>
    </citation>
    <scope>NUCLEOTIDE SEQUENCE [LARGE SCALE GENOMIC DNA]</scope>
    <source>
        <strain evidence="7 9">DSM 22801</strain>
    </source>
</reference>
<evidence type="ECO:0000256" key="1">
    <source>
        <dbReference type="ARBA" id="ARBA00023015"/>
    </source>
</evidence>
<evidence type="ECO:0000313" key="8">
    <source>
        <dbReference type="Proteomes" id="UP000065511"/>
    </source>
</evidence>
<dbReference type="GO" id="GO:0003677">
    <property type="term" value="F:DNA binding"/>
    <property type="evidence" value="ECO:0007669"/>
    <property type="project" value="UniProtKB-KW"/>
</dbReference>
<evidence type="ECO:0000259" key="4">
    <source>
        <dbReference type="PROSITE" id="PS51071"/>
    </source>
</evidence>
<dbReference type="InterPro" id="IPR000281">
    <property type="entry name" value="HTH_RpiR"/>
</dbReference>
<dbReference type="Pfam" id="PF01418">
    <property type="entry name" value="HTH_6"/>
    <property type="match status" value="1"/>
</dbReference>
<dbReference type="CDD" id="cd05013">
    <property type="entry name" value="SIS_RpiR"/>
    <property type="match status" value="1"/>
</dbReference>
<dbReference type="PANTHER" id="PTHR30514:SF1">
    <property type="entry name" value="HTH-TYPE TRANSCRIPTIONAL REGULATOR HEXR-RELATED"/>
    <property type="match status" value="1"/>
</dbReference>